<dbReference type="Proteomes" id="UP000215367">
    <property type="component" value="Unassembled WGS sequence"/>
</dbReference>
<name>A0A235H6X9_AZOBR</name>
<dbReference type="Gene3D" id="2.60.120.260">
    <property type="entry name" value="Galactose-binding domain-like"/>
    <property type="match status" value="1"/>
</dbReference>
<dbReference type="InterPro" id="IPR013320">
    <property type="entry name" value="ConA-like_dom_sf"/>
</dbReference>
<accession>A0A235H6X9</accession>
<geneLocation type="plasmid" evidence="1">
    <name>unnamed</name>
</geneLocation>
<dbReference type="SUPFAM" id="SSF49899">
    <property type="entry name" value="Concanavalin A-like lectins/glucanases"/>
    <property type="match status" value="1"/>
</dbReference>
<dbReference type="EMBL" id="NOWT01000041">
    <property type="protein sequence ID" value="OYD80935.1"/>
    <property type="molecule type" value="Genomic_DNA"/>
</dbReference>
<comment type="caution">
    <text evidence="1">The sequence shown here is derived from an EMBL/GenBank/DDBJ whole genome shotgun (WGS) entry which is preliminary data.</text>
</comment>
<dbReference type="AlphaFoldDB" id="A0A235H6X9"/>
<evidence type="ECO:0000313" key="2">
    <source>
        <dbReference type="Proteomes" id="UP000215367"/>
    </source>
</evidence>
<proteinExistence type="predicted"/>
<dbReference type="RefSeq" id="WP_094306751.1">
    <property type="nucleotide sequence ID" value="NZ_NOWT01000041.1"/>
</dbReference>
<gene>
    <name evidence="1" type="ORF">CHT98_28470</name>
</gene>
<organism evidence="1 2">
    <name type="scientific">Azospirillum brasilense</name>
    <dbReference type="NCBI Taxonomy" id="192"/>
    <lineage>
        <taxon>Bacteria</taxon>
        <taxon>Pseudomonadati</taxon>
        <taxon>Pseudomonadota</taxon>
        <taxon>Alphaproteobacteria</taxon>
        <taxon>Rhodospirillales</taxon>
        <taxon>Azospirillaceae</taxon>
        <taxon>Azospirillum</taxon>
    </lineage>
</organism>
<protein>
    <recommendedName>
        <fullName evidence="3">CBM-cenC domain-containing protein</fullName>
    </recommendedName>
</protein>
<sequence length="864" mass="91392">MGGLMDIPLSRLTVGRSGTATRVNSAGRIETVAPNTARIDYGYYTLTPNGGQDWAAQPSPNLLASPEDFATGWTAGAATVASNVAIAPDGTMTADKIVEAATHGQHLVVQTVGAPVVGQVWTLSVFAKAAERGAIALTAFGEAYAVFNLLTGTVAATGGYACSITPYGGGWYRCAVTIPRTSTSGDWYIILWHGTNLYAGDGVSGVFHWGAKVERGAATGYVPATPACRGLLVEESRTNLVSRSQDFGHSDWTKNTTTATITANSAEVAAPDGTFSAVKITTTTADLLLRRYPTNFGVYAANTTYTVSCFIHYPVGPSFTLNFNNDGWWVAAPTIAARPGWQRVSVTFTTGTTGLGDIFDIEGGAAGVAFWLWGVQLEVGAFPTSYIPTTTAPATRGGDNINMPLQQYFNPAAWTLFAEASVIGIVASADQNMLVLDNGTLSEAAMLQADHGIVRALVWNGGSPVVINGHGALAVNVLYRLALAMAADDAASSLNGAAPVADAAGALPTVTTLRIGRHPGGAYLNGHIRRAQVWPRRLTSAELQGLTAGGQQDAPPSAPATGNCLLSWVNLARRSATTITSTSAAAGLGAERLKDPQVRRRMRTLSGASSVALNIDLGTAQEVGVLALLQPDDAGWIDEDGEAVGFLDPAADTIRHRLDAVTPGAGTLYDSLYYRDVTYTGATLDLNFGAQSYREYQNGTGSGVVHGYGLHAHVLPAAVQARHWQTDIAFPSLATTPGYLDLGLPWIGPAFRPSRNFAYEWGDRWDDLSDVTEVRRSGQDFTDRGPKKRVLTFAFKALTEPEAKVAMAELGRIAGTSGQVLFIQEPNGPYQGRQAIIGRLVEVSPITQPNFALYERVFQIRQSL</sequence>
<evidence type="ECO:0008006" key="3">
    <source>
        <dbReference type="Google" id="ProtNLM"/>
    </source>
</evidence>
<reference evidence="1 2" key="1">
    <citation type="submission" date="2017-07" db="EMBL/GenBank/DDBJ databases">
        <title>Whole genome sequence of Azospirillum brasilense 2A1, a potential biofertilizer strain.</title>
        <authorList>
            <person name="Fontana C.A."/>
            <person name="Toffoli L.M."/>
            <person name="Salazar S.M."/>
            <person name="Puglisi E."/>
            <person name="Pedraza R."/>
            <person name="Bassi D."/>
            <person name="Cocconcelli P.S."/>
        </authorList>
    </citation>
    <scope>NUCLEOTIDE SEQUENCE [LARGE SCALE GENOMIC DNA]</scope>
    <source>
        <strain evidence="1 2">2A1</strain>
        <plasmid evidence="1">unnamed</plasmid>
    </source>
</reference>
<keyword evidence="1" id="KW-0614">Plasmid</keyword>
<evidence type="ECO:0000313" key="1">
    <source>
        <dbReference type="EMBL" id="OYD80935.1"/>
    </source>
</evidence>